<comment type="caution">
    <text evidence="1">The sequence shown here is derived from an EMBL/GenBank/DDBJ whole genome shotgun (WGS) entry which is preliminary data.</text>
</comment>
<organism evidence="1 2">
    <name type="scientific">Lactuca sativa</name>
    <name type="common">Garden lettuce</name>
    <dbReference type="NCBI Taxonomy" id="4236"/>
    <lineage>
        <taxon>Eukaryota</taxon>
        <taxon>Viridiplantae</taxon>
        <taxon>Streptophyta</taxon>
        <taxon>Embryophyta</taxon>
        <taxon>Tracheophyta</taxon>
        <taxon>Spermatophyta</taxon>
        <taxon>Magnoliopsida</taxon>
        <taxon>eudicotyledons</taxon>
        <taxon>Gunneridae</taxon>
        <taxon>Pentapetalae</taxon>
        <taxon>asterids</taxon>
        <taxon>campanulids</taxon>
        <taxon>Asterales</taxon>
        <taxon>Asteraceae</taxon>
        <taxon>Cichorioideae</taxon>
        <taxon>Cichorieae</taxon>
        <taxon>Lactucinae</taxon>
        <taxon>Lactuca</taxon>
    </lineage>
</organism>
<protein>
    <submittedName>
        <fullName evidence="1">Uncharacterized protein</fullName>
    </submittedName>
</protein>
<sequence>MHMDKRWKSIDLKLFELVHLELHYHINCQRKKSEEYALKYDIVYCDICVYGHDIYSDICVYGHDIYSDICVYGHDIYSDICVYGHDNGTYICDIKGSIPKQDHTSIGDSKIDAIIICVQGEYIHTSTKPLAFYQRLLRVRMEDGFYT</sequence>
<dbReference type="AlphaFoldDB" id="A0A9R1V8W0"/>
<reference evidence="1 2" key="1">
    <citation type="journal article" date="2017" name="Nat. Commun.">
        <title>Genome assembly with in vitro proximity ligation data and whole-genome triplication in lettuce.</title>
        <authorList>
            <person name="Reyes-Chin-Wo S."/>
            <person name="Wang Z."/>
            <person name="Yang X."/>
            <person name="Kozik A."/>
            <person name="Arikit S."/>
            <person name="Song C."/>
            <person name="Xia L."/>
            <person name="Froenicke L."/>
            <person name="Lavelle D.O."/>
            <person name="Truco M.J."/>
            <person name="Xia R."/>
            <person name="Zhu S."/>
            <person name="Xu C."/>
            <person name="Xu H."/>
            <person name="Xu X."/>
            <person name="Cox K."/>
            <person name="Korf I."/>
            <person name="Meyers B.C."/>
            <person name="Michelmore R.W."/>
        </authorList>
    </citation>
    <scope>NUCLEOTIDE SEQUENCE [LARGE SCALE GENOMIC DNA]</scope>
    <source>
        <strain evidence="2">cv. Salinas</strain>
        <tissue evidence="1">Seedlings</tissue>
    </source>
</reference>
<keyword evidence="2" id="KW-1185">Reference proteome</keyword>
<accession>A0A9R1V8W0</accession>
<dbReference type="EMBL" id="NBSK02000006">
    <property type="protein sequence ID" value="KAJ0200418.1"/>
    <property type="molecule type" value="Genomic_DNA"/>
</dbReference>
<dbReference type="Proteomes" id="UP000235145">
    <property type="component" value="Unassembled WGS sequence"/>
</dbReference>
<name>A0A9R1V8W0_LACSA</name>
<evidence type="ECO:0000313" key="1">
    <source>
        <dbReference type="EMBL" id="KAJ0200418.1"/>
    </source>
</evidence>
<gene>
    <name evidence="1" type="ORF">LSAT_V11C600317200</name>
</gene>
<evidence type="ECO:0000313" key="2">
    <source>
        <dbReference type="Proteomes" id="UP000235145"/>
    </source>
</evidence>
<proteinExistence type="predicted"/>